<organism evidence="1 2">
    <name type="scientific">Pristionchus mayeri</name>
    <dbReference type="NCBI Taxonomy" id="1317129"/>
    <lineage>
        <taxon>Eukaryota</taxon>
        <taxon>Metazoa</taxon>
        <taxon>Ecdysozoa</taxon>
        <taxon>Nematoda</taxon>
        <taxon>Chromadorea</taxon>
        <taxon>Rhabditida</taxon>
        <taxon>Rhabditina</taxon>
        <taxon>Diplogasteromorpha</taxon>
        <taxon>Diplogasteroidea</taxon>
        <taxon>Neodiplogasteridae</taxon>
        <taxon>Pristionchus</taxon>
    </lineage>
</organism>
<dbReference type="Proteomes" id="UP001328107">
    <property type="component" value="Unassembled WGS sequence"/>
</dbReference>
<name>A0AAN5CXH2_9BILA</name>
<accession>A0AAN5CXH2</accession>
<evidence type="ECO:0000313" key="1">
    <source>
        <dbReference type="EMBL" id="GMR52926.1"/>
    </source>
</evidence>
<proteinExistence type="predicted"/>
<keyword evidence="2" id="KW-1185">Reference proteome</keyword>
<sequence>MPCRFFPLTLIGSPMAGMGTDPLRGTPECEHLPPLLSPSSQSLLCAHPKPWGDNGSPADTDDEQRLRPQLLQPLHHLARCDPSRIADLATGECCGDEMNDEEVVYLRRCLRIHFTLSGYDSRSMWSLVDGCSARSHKQEHLHSLLLSLRHQVLHRDERARTLTVGTGVSVQSLLGSYLLAVRSEDGKHHLPLRLHSIQLESERTRTSPVLHLSHVAPR</sequence>
<evidence type="ECO:0000313" key="2">
    <source>
        <dbReference type="Proteomes" id="UP001328107"/>
    </source>
</evidence>
<comment type="caution">
    <text evidence="1">The sequence shown here is derived from an EMBL/GenBank/DDBJ whole genome shotgun (WGS) entry which is preliminary data.</text>
</comment>
<protein>
    <submittedName>
        <fullName evidence="1">Uncharacterized protein</fullName>
    </submittedName>
</protein>
<gene>
    <name evidence="1" type="ORF">PMAYCL1PPCAC_23121</name>
</gene>
<dbReference type="AlphaFoldDB" id="A0AAN5CXH2"/>
<reference evidence="2" key="1">
    <citation type="submission" date="2022-10" db="EMBL/GenBank/DDBJ databases">
        <title>Genome assembly of Pristionchus species.</title>
        <authorList>
            <person name="Yoshida K."/>
            <person name="Sommer R.J."/>
        </authorList>
    </citation>
    <scope>NUCLEOTIDE SEQUENCE [LARGE SCALE GENOMIC DNA]</scope>
    <source>
        <strain evidence="2">RS5460</strain>
    </source>
</reference>
<dbReference type="EMBL" id="BTRK01000005">
    <property type="protein sequence ID" value="GMR52926.1"/>
    <property type="molecule type" value="Genomic_DNA"/>
</dbReference>